<dbReference type="InterPro" id="IPR013094">
    <property type="entry name" value="AB_hydrolase_3"/>
</dbReference>
<gene>
    <name evidence="2" type="ORF">C5749_08015</name>
</gene>
<evidence type="ECO:0000313" key="3">
    <source>
        <dbReference type="Proteomes" id="UP000238642"/>
    </source>
</evidence>
<comment type="caution">
    <text evidence="2">The sequence shown here is derived from an EMBL/GenBank/DDBJ whole genome shotgun (WGS) entry which is preliminary data.</text>
</comment>
<evidence type="ECO:0000259" key="1">
    <source>
        <dbReference type="Pfam" id="PF07859"/>
    </source>
</evidence>
<proteinExistence type="predicted"/>
<dbReference type="PANTHER" id="PTHR23024">
    <property type="entry name" value="ARYLACETAMIDE DEACETYLASE"/>
    <property type="match status" value="1"/>
</dbReference>
<dbReference type="AlphaFoldDB" id="A0A2S9JV36"/>
<protein>
    <submittedName>
        <fullName evidence="2">Alpha/beta hydrolase</fullName>
    </submittedName>
</protein>
<keyword evidence="3" id="KW-1185">Reference proteome</keyword>
<dbReference type="Gene3D" id="3.40.50.1820">
    <property type="entry name" value="alpha/beta hydrolase"/>
    <property type="match status" value="1"/>
</dbReference>
<organism evidence="2 3">
    <name type="scientific">Sphingobacterium gobiense</name>
    <dbReference type="NCBI Taxonomy" id="1382456"/>
    <lineage>
        <taxon>Bacteria</taxon>
        <taxon>Pseudomonadati</taxon>
        <taxon>Bacteroidota</taxon>
        <taxon>Sphingobacteriia</taxon>
        <taxon>Sphingobacteriales</taxon>
        <taxon>Sphingobacteriaceae</taxon>
        <taxon>Sphingobacterium</taxon>
    </lineage>
</organism>
<feature type="domain" description="Alpha/beta hydrolase fold-3" evidence="1">
    <location>
        <begin position="89"/>
        <end position="294"/>
    </location>
</feature>
<dbReference type="InterPro" id="IPR029058">
    <property type="entry name" value="AB_hydrolase_fold"/>
</dbReference>
<dbReference type="Proteomes" id="UP000238642">
    <property type="component" value="Unassembled WGS sequence"/>
</dbReference>
<name>A0A2S9JV36_9SPHI</name>
<dbReference type="InterPro" id="IPR050466">
    <property type="entry name" value="Carboxylest/Gibb_receptor"/>
</dbReference>
<dbReference type="RefSeq" id="WP_105724639.1">
    <property type="nucleotide sequence ID" value="NZ_PVBS01000001.1"/>
</dbReference>
<reference evidence="2 3" key="1">
    <citation type="submission" date="2018-02" db="EMBL/GenBank/DDBJ databases">
        <title>The draft genome of Sphingobacterium gobiense H7.</title>
        <authorList>
            <person name="Li L."/>
            <person name="Liu L."/>
            <person name="Zhang X."/>
            <person name="Wang T."/>
            <person name="Liang L."/>
        </authorList>
    </citation>
    <scope>NUCLEOTIDE SEQUENCE [LARGE SCALE GENOMIC DNA]</scope>
    <source>
        <strain evidence="2 3">ACCC 05757</strain>
    </source>
</reference>
<accession>A0A2S9JV36</accession>
<keyword evidence="2" id="KW-0378">Hydrolase</keyword>
<dbReference type="OrthoDB" id="9815425at2"/>
<dbReference type="GO" id="GO:0016787">
    <property type="term" value="F:hydrolase activity"/>
    <property type="evidence" value="ECO:0007669"/>
    <property type="project" value="UniProtKB-KW"/>
</dbReference>
<dbReference type="SUPFAM" id="SSF53474">
    <property type="entry name" value="alpha/beta-Hydrolases"/>
    <property type="match status" value="1"/>
</dbReference>
<sequence>MQNIIEKIDMELWRAISSSPFSAIDYENLLANNPVKIREEETALSLNEKSLDIPKQLDVENIDIPSFDKSREIRLRIYRPKGKQGLPILLYFHGGAFIFGTPEQYDFIFFRLALDVDILIVSVGYRLAPENPFPAGMEDGYDALRWLSEYGNHIGGNKCNILIGGSSAGATIAASITHMARDRMEVDIQHQYLMYPPTSHLLTSVSMNELANAPMQTRTSAKWMWKHYLGDKIAQPPQYAVPLLEDNFKDLPNTTIIVCELDPLKDEGKLYAKRLKGANVSVSLLEIPGAVHAFDFFECPISDNFYNQQMAIFKQILKQEK</sequence>
<dbReference type="EMBL" id="PVBS01000001">
    <property type="protein sequence ID" value="PRD57137.1"/>
    <property type="molecule type" value="Genomic_DNA"/>
</dbReference>
<evidence type="ECO:0000313" key="2">
    <source>
        <dbReference type="EMBL" id="PRD57137.1"/>
    </source>
</evidence>
<dbReference type="Pfam" id="PF07859">
    <property type="entry name" value="Abhydrolase_3"/>
    <property type="match status" value="1"/>
</dbReference>